<dbReference type="RefSeq" id="WP_250860386.1">
    <property type="nucleotide sequence ID" value="NZ_JAGSOJ010000003.1"/>
</dbReference>
<dbReference type="Proteomes" id="UP001056429">
    <property type="component" value="Unassembled WGS sequence"/>
</dbReference>
<evidence type="ECO:0000313" key="3">
    <source>
        <dbReference type="Proteomes" id="UP001056429"/>
    </source>
</evidence>
<feature type="transmembrane region" description="Helical" evidence="1">
    <location>
        <begin position="82"/>
        <end position="100"/>
    </location>
</feature>
<organism evidence="2 3">
    <name type="scientific">Oceanirhabdus seepicola</name>
    <dbReference type="NCBI Taxonomy" id="2828781"/>
    <lineage>
        <taxon>Bacteria</taxon>
        <taxon>Bacillati</taxon>
        <taxon>Bacillota</taxon>
        <taxon>Clostridia</taxon>
        <taxon>Eubacteriales</taxon>
        <taxon>Clostridiaceae</taxon>
        <taxon>Oceanirhabdus</taxon>
    </lineage>
</organism>
<name>A0A9J6P6Z8_9CLOT</name>
<comment type="caution">
    <text evidence="2">The sequence shown here is derived from an EMBL/GenBank/DDBJ whole genome shotgun (WGS) entry which is preliminary data.</text>
</comment>
<evidence type="ECO:0000313" key="2">
    <source>
        <dbReference type="EMBL" id="MCM1991280.1"/>
    </source>
</evidence>
<reference evidence="2" key="1">
    <citation type="journal article" date="2021" name="mSystems">
        <title>Bacteria and Archaea Synergistically Convert Glycine Betaine to Biogenic Methane in the Formosa Cold Seep of the South China Sea.</title>
        <authorList>
            <person name="Li L."/>
            <person name="Zhang W."/>
            <person name="Zhang S."/>
            <person name="Song L."/>
            <person name="Sun Q."/>
            <person name="Zhang H."/>
            <person name="Xiang H."/>
            <person name="Dong X."/>
        </authorList>
    </citation>
    <scope>NUCLEOTIDE SEQUENCE</scope>
    <source>
        <strain evidence="2">ZWT</strain>
    </source>
</reference>
<keyword evidence="1" id="KW-0812">Transmembrane</keyword>
<dbReference type="AlphaFoldDB" id="A0A9J6P6Z8"/>
<keyword evidence="3" id="KW-1185">Reference proteome</keyword>
<proteinExistence type="predicted"/>
<keyword evidence="1" id="KW-1133">Transmembrane helix</keyword>
<protein>
    <submittedName>
        <fullName evidence="2">Uncharacterized protein</fullName>
    </submittedName>
</protein>
<feature type="transmembrane region" description="Helical" evidence="1">
    <location>
        <begin position="42"/>
        <end position="70"/>
    </location>
</feature>
<gene>
    <name evidence="2" type="ORF">KDK92_16215</name>
</gene>
<dbReference type="EMBL" id="JAGSOJ010000003">
    <property type="protein sequence ID" value="MCM1991280.1"/>
    <property type="molecule type" value="Genomic_DNA"/>
</dbReference>
<evidence type="ECO:0000256" key="1">
    <source>
        <dbReference type="SAM" id="Phobius"/>
    </source>
</evidence>
<accession>A0A9J6P6Z8</accession>
<sequence length="229" mass="26581">MNYSSKTIIIGQIIVICFSIMGVFAINRLADTSKEEKLVAKLFGYTMLTAFKVKINSTYLPLGPIIAYVLMKKSLKNKKAKSLAIILGIFLIFYPSEFVLNKIEQSLYPRNNIRTYLVGERRHGGIATIFYTKNGISLTTFTADILDNEIETADMLYNELINCEVSNNRRMIEYEYFFHFNQDIEDPRFGRLEFKVGVEAKELQLDYENKTYIFNTSEEFQKLFKDIVE</sequence>
<feature type="transmembrane region" description="Helical" evidence="1">
    <location>
        <begin position="7"/>
        <end position="30"/>
    </location>
</feature>
<reference evidence="2" key="2">
    <citation type="submission" date="2021-04" db="EMBL/GenBank/DDBJ databases">
        <authorList>
            <person name="Dong X."/>
        </authorList>
    </citation>
    <scope>NUCLEOTIDE SEQUENCE</scope>
    <source>
        <strain evidence="2">ZWT</strain>
    </source>
</reference>
<keyword evidence="1" id="KW-0472">Membrane</keyword>